<gene>
    <name evidence="3" type="ORF">DES53_104134</name>
</gene>
<dbReference type="InterPro" id="IPR048950">
    <property type="entry name" value="Ppx_GppA_C"/>
</dbReference>
<dbReference type="InterPro" id="IPR050273">
    <property type="entry name" value="GppA/Ppx_hydrolase"/>
</dbReference>
<keyword evidence="4" id="KW-1185">Reference proteome</keyword>
<organism evidence="3 4">
    <name type="scientific">Roseimicrobium gellanilyticum</name>
    <dbReference type="NCBI Taxonomy" id="748857"/>
    <lineage>
        <taxon>Bacteria</taxon>
        <taxon>Pseudomonadati</taxon>
        <taxon>Verrucomicrobiota</taxon>
        <taxon>Verrucomicrobiia</taxon>
        <taxon>Verrucomicrobiales</taxon>
        <taxon>Verrucomicrobiaceae</taxon>
        <taxon>Roseimicrobium</taxon>
    </lineage>
</organism>
<sequence>MSSPDQLDTAAIIQFGSTSVTLLVAEKAADGTFSQLDYLEKPLPLARDIFRTGTVSRPVMEQAAAILRDFRQTLGEYAVPDANLRCLTTNILSEATNHEIFLNRMQVAGNVRVELIDDGDMTRLIYQTTVRLLKSNPDIANGNTLVSHIGPGNTRALHFIKGRINAYSSYRLGIFRTREAMALESGPAQQLAYIEEQIRGVVDTLATDYSEAKPDYHVFIGTEIQSAAPLIAKPKQGASFITVKQLEKFTESIAAMSADELVRKLHLHYTGTEGITPALQTNLALARRFDDQVLVVPEGDFQRDLLMDLLESNPLTQTFQDEVLQAAREVAKKYKTDHKHAEHVAKFAQQIFSDLQSLHSLDARHELLLRVAAILHETGMFVSPREHHKHSLYIILNTEVFGLSARDRTLVALLARYHRRYNPSPNHADFSELSREDRMTVIKLAAILRVADCLDRSHSQRIRKVDLKREGDTYVIETPGVEDTTVEQIAVNGKCDIFREIYGYEVLLRTP</sequence>
<reference evidence="3 4" key="1">
    <citation type="submission" date="2018-06" db="EMBL/GenBank/DDBJ databases">
        <title>Genomic Encyclopedia of Type Strains, Phase IV (KMG-IV): sequencing the most valuable type-strain genomes for metagenomic binning, comparative biology and taxonomic classification.</title>
        <authorList>
            <person name="Goeker M."/>
        </authorList>
    </citation>
    <scope>NUCLEOTIDE SEQUENCE [LARGE SCALE GENOMIC DNA]</scope>
    <source>
        <strain evidence="3 4">DSM 25532</strain>
    </source>
</reference>
<evidence type="ECO:0000259" key="1">
    <source>
        <dbReference type="Pfam" id="PF02541"/>
    </source>
</evidence>
<dbReference type="Gene3D" id="3.30.420.40">
    <property type="match status" value="1"/>
</dbReference>
<comment type="caution">
    <text evidence="3">The sequence shown here is derived from an EMBL/GenBank/DDBJ whole genome shotgun (WGS) entry which is preliminary data.</text>
</comment>
<dbReference type="InterPro" id="IPR043129">
    <property type="entry name" value="ATPase_NBD"/>
</dbReference>
<dbReference type="SUPFAM" id="SSF53067">
    <property type="entry name" value="Actin-like ATPase domain"/>
    <property type="match status" value="2"/>
</dbReference>
<feature type="domain" description="Ppx/GppA phosphatase N-terminal" evidence="1">
    <location>
        <begin position="32"/>
        <end position="310"/>
    </location>
</feature>
<dbReference type="Pfam" id="PF02541">
    <property type="entry name" value="Ppx-GppA"/>
    <property type="match status" value="1"/>
</dbReference>
<dbReference type="AlphaFoldDB" id="A0A366HP11"/>
<dbReference type="Gene3D" id="3.30.420.150">
    <property type="entry name" value="Exopolyphosphatase. Domain 2"/>
    <property type="match status" value="1"/>
</dbReference>
<evidence type="ECO:0000259" key="2">
    <source>
        <dbReference type="Pfam" id="PF21447"/>
    </source>
</evidence>
<dbReference type="Pfam" id="PF21447">
    <property type="entry name" value="Ppx-GppA_III"/>
    <property type="match status" value="1"/>
</dbReference>
<accession>A0A366HP11</accession>
<dbReference type="RefSeq" id="WP_147263388.1">
    <property type="nucleotide sequence ID" value="NZ_QNRR01000004.1"/>
</dbReference>
<protein>
    <submittedName>
        <fullName evidence="3">Exopolyphosphatase/guanosine-5'-triphosphate, 3'-diphosphate pyrophosphatase</fullName>
    </submittedName>
</protein>
<dbReference type="Proteomes" id="UP000253426">
    <property type="component" value="Unassembled WGS sequence"/>
</dbReference>
<dbReference type="InterPro" id="IPR003607">
    <property type="entry name" value="HD/PDEase_dom"/>
</dbReference>
<dbReference type="EMBL" id="QNRR01000004">
    <property type="protein sequence ID" value="RBP44315.1"/>
    <property type="molecule type" value="Genomic_DNA"/>
</dbReference>
<dbReference type="GO" id="GO:0016462">
    <property type="term" value="F:pyrophosphatase activity"/>
    <property type="evidence" value="ECO:0007669"/>
    <property type="project" value="TreeGrafter"/>
</dbReference>
<evidence type="ECO:0000313" key="4">
    <source>
        <dbReference type="Proteomes" id="UP000253426"/>
    </source>
</evidence>
<dbReference type="PANTHER" id="PTHR30005">
    <property type="entry name" value="EXOPOLYPHOSPHATASE"/>
    <property type="match status" value="1"/>
</dbReference>
<dbReference type="PANTHER" id="PTHR30005:SF0">
    <property type="entry name" value="RETROGRADE REGULATION PROTEIN 2"/>
    <property type="match status" value="1"/>
</dbReference>
<proteinExistence type="predicted"/>
<dbReference type="SUPFAM" id="SSF109604">
    <property type="entry name" value="HD-domain/PDEase-like"/>
    <property type="match status" value="1"/>
</dbReference>
<feature type="domain" description="Ppx/GppA phosphatase C-terminal" evidence="2">
    <location>
        <begin position="327"/>
        <end position="468"/>
    </location>
</feature>
<dbReference type="OrthoDB" id="9814545at2"/>
<name>A0A366HP11_9BACT</name>
<dbReference type="InterPro" id="IPR003695">
    <property type="entry name" value="Ppx_GppA_N"/>
</dbReference>
<dbReference type="CDD" id="cd00077">
    <property type="entry name" value="HDc"/>
    <property type="match status" value="1"/>
</dbReference>
<dbReference type="Gene3D" id="1.10.3210.10">
    <property type="entry name" value="Hypothetical protein af1432"/>
    <property type="match status" value="1"/>
</dbReference>
<evidence type="ECO:0000313" key="3">
    <source>
        <dbReference type="EMBL" id="RBP44315.1"/>
    </source>
</evidence>